<dbReference type="AlphaFoldDB" id="A0A1W1BIB1"/>
<organism evidence="1">
    <name type="scientific">hydrothermal vent metagenome</name>
    <dbReference type="NCBI Taxonomy" id="652676"/>
    <lineage>
        <taxon>unclassified sequences</taxon>
        <taxon>metagenomes</taxon>
        <taxon>ecological metagenomes</taxon>
    </lineage>
</organism>
<accession>A0A1W1BIB1</accession>
<reference evidence="1" key="1">
    <citation type="submission" date="2016-10" db="EMBL/GenBank/DDBJ databases">
        <authorList>
            <person name="de Groot N.N."/>
        </authorList>
    </citation>
    <scope>NUCLEOTIDE SEQUENCE</scope>
</reference>
<sequence>MQIFGKFTTNFDMDYVTGHYIYLNESDEDTITSEDLENMLKKKRKTVCGTIILYNPELSPVGHKLSPFLQEEGFDKYDEYVPLNEDPMSYVVNAGLKKVYPGKLVEIKYIFSYNRSNIAPTPIIEEFDADLDKFSSTQLTRYDKELNYIDVPNIRLSGKFVFLGMGHKYDRHHKAIIAYARSLAAQVQKLDKQVLFLHDNNYDPDEALDVAYFLTPLATGKMKEIRANAFKAVFVETPHKVVKIRL</sequence>
<protein>
    <submittedName>
        <fullName evidence="1">Uncharacterized protein</fullName>
    </submittedName>
</protein>
<proteinExistence type="predicted"/>
<name>A0A1W1BIB1_9ZZZZ</name>
<evidence type="ECO:0000313" key="1">
    <source>
        <dbReference type="EMBL" id="SFV53243.1"/>
    </source>
</evidence>
<gene>
    <name evidence="1" type="ORF">MNB_SM-4-1293</name>
</gene>
<dbReference type="EMBL" id="FPHF01000022">
    <property type="protein sequence ID" value="SFV53243.1"/>
    <property type="molecule type" value="Genomic_DNA"/>
</dbReference>